<accession>A0A512RP00</accession>
<dbReference type="RefSeq" id="WP_146864969.1">
    <property type="nucleotide sequence ID" value="NZ_BKAU01000004.1"/>
</dbReference>
<protein>
    <recommendedName>
        <fullName evidence="3">Fimbrillin-A associated anchor s Mfa1 and Mfa2 family protein</fullName>
    </recommendedName>
</protein>
<dbReference type="Proteomes" id="UP000321436">
    <property type="component" value="Unassembled WGS sequence"/>
</dbReference>
<keyword evidence="2" id="KW-1185">Reference proteome</keyword>
<organism evidence="1 2">
    <name type="scientific">Chitinophaga cymbidii</name>
    <dbReference type="NCBI Taxonomy" id="1096750"/>
    <lineage>
        <taxon>Bacteria</taxon>
        <taxon>Pseudomonadati</taxon>
        <taxon>Bacteroidota</taxon>
        <taxon>Chitinophagia</taxon>
        <taxon>Chitinophagales</taxon>
        <taxon>Chitinophagaceae</taxon>
        <taxon>Chitinophaga</taxon>
    </lineage>
</organism>
<sequence>MRSTLLLLTLATTLAVSCKKKDKPKPDPLEPPVAGETVRTRIRLSGDIFSSESPLPNGRKVNDAPQYAKELRDSTLYGIMVKTGQYFNTTISRGLFNNTDSIVIDLPVEGQFRIIAYAYRRGTGSGFFYEWQAGEQYFGWPIYTTLRNRMDTSGPITEHFNTIMDTLSSFQLFDPLDSTKTIPAREYTEADVYRGAIDVTATGAPTIIELPVKRMVFGIKFDAANFSEGKLHAGFSGGYMAVQQVTPENINDKYFIYTAGDFKYADTLRWPVTVVMSWEKPDGSTVALGEKEIKFKRNVLTTIHVTIPGTSGGIILDPIITESEWSGTETVTF</sequence>
<dbReference type="OrthoDB" id="670036at2"/>
<dbReference type="AlphaFoldDB" id="A0A512RP00"/>
<reference evidence="1 2" key="1">
    <citation type="submission" date="2019-07" db="EMBL/GenBank/DDBJ databases">
        <title>Whole genome shotgun sequence of Chitinophaga cymbidii NBRC 109752.</title>
        <authorList>
            <person name="Hosoyama A."/>
            <person name="Uohara A."/>
            <person name="Ohji S."/>
            <person name="Ichikawa N."/>
        </authorList>
    </citation>
    <scope>NUCLEOTIDE SEQUENCE [LARGE SCALE GENOMIC DNA]</scope>
    <source>
        <strain evidence="1 2">NBRC 109752</strain>
    </source>
</reference>
<evidence type="ECO:0008006" key="3">
    <source>
        <dbReference type="Google" id="ProtNLM"/>
    </source>
</evidence>
<name>A0A512RP00_9BACT</name>
<proteinExistence type="predicted"/>
<evidence type="ECO:0000313" key="2">
    <source>
        <dbReference type="Proteomes" id="UP000321436"/>
    </source>
</evidence>
<gene>
    <name evidence="1" type="ORF">CCY01nite_36850</name>
</gene>
<dbReference type="EMBL" id="BKAU01000004">
    <property type="protein sequence ID" value="GEP97425.1"/>
    <property type="molecule type" value="Genomic_DNA"/>
</dbReference>
<dbReference type="PROSITE" id="PS51257">
    <property type="entry name" value="PROKAR_LIPOPROTEIN"/>
    <property type="match status" value="1"/>
</dbReference>
<evidence type="ECO:0000313" key="1">
    <source>
        <dbReference type="EMBL" id="GEP97425.1"/>
    </source>
</evidence>
<comment type="caution">
    <text evidence="1">The sequence shown here is derived from an EMBL/GenBank/DDBJ whole genome shotgun (WGS) entry which is preliminary data.</text>
</comment>